<sequence>MFNDIPVLQVVGFKNSGKTSLVCNMIKWASEFGISVSSCKHHGHGGKPDTVENTDSTFHQQAGAEISGVEGDGVLQLSISRKEWKLDDILSFYSYIKTDLIICEGFKKERYPKVVLLRERSDDRILQEVENVIAVIAPFPIENQKDTIAYFSKDKMKEFSHWYLKWVQKALSN</sequence>
<dbReference type="InterPro" id="IPR052539">
    <property type="entry name" value="MGD_biosynthesis_adapter"/>
</dbReference>
<dbReference type="CDD" id="cd03116">
    <property type="entry name" value="MobB"/>
    <property type="match status" value="1"/>
</dbReference>
<dbReference type="GO" id="GO:0006777">
    <property type="term" value="P:Mo-molybdopterin cofactor biosynthetic process"/>
    <property type="evidence" value="ECO:0007669"/>
    <property type="project" value="InterPro"/>
</dbReference>
<dbReference type="Proteomes" id="UP000181997">
    <property type="component" value="Unassembled WGS sequence"/>
</dbReference>
<dbReference type="SUPFAM" id="SSF52540">
    <property type="entry name" value="P-loop containing nucleoside triphosphate hydrolases"/>
    <property type="match status" value="1"/>
</dbReference>
<keyword evidence="3" id="KW-1185">Reference proteome</keyword>
<dbReference type="InterPro" id="IPR027417">
    <property type="entry name" value="P-loop_NTPase"/>
</dbReference>
<evidence type="ECO:0000259" key="1">
    <source>
        <dbReference type="Pfam" id="PF03205"/>
    </source>
</evidence>
<accession>A0A0V8HQ19</accession>
<dbReference type="NCBIfam" id="TIGR00176">
    <property type="entry name" value="mobB"/>
    <property type="match status" value="1"/>
</dbReference>
<proteinExistence type="predicted"/>
<name>A0A0V8HQ19_9BACI</name>
<dbReference type="EMBL" id="FMAU01000001">
    <property type="protein sequence ID" value="SCB77731.1"/>
    <property type="molecule type" value="Genomic_DNA"/>
</dbReference>
<dbReference type="GO" id="GO:0005525">
    <property type="term" value="F:GTP binding"/>
    <property type="evidence" value="ECO:0007669"/>
    <property type="project" value="InterPro"/>
</dbReference>
<feature type="domain" description="Molybdopterin-guanine dinucleotide biosynthesis protein B (MobB)" evidence="1">
    <location>
        <begin position="7"/>
        <end position="137"/>
    </location>
</feature>
<dbReference type="Pfam" id="PF03205">
    <property type="entry name" value="MobB"/>
    <property type="match status" value="1"/>
</dbReference>
<dbReference type="Gene3D" id="3.40.50.300">
    <property type="entry name" value="P-loop containing nucleotide triphosphate hydrolases"/>
    <property type="match status" value="1"/>
</dbReference>
<gene>
    <name evidence="2" type="ORF">GA0061094_0437</name>
</gene>
<dbReference type="RefSeq" id="WP_058297333.1">
    <property type="nucleotide sequence ID" value="NZ_FMAU01000001.1"/>
</dbReference>
<protein>
    <submittedName>
        <fullName evidence="2">Molybdopterin-guanine dinucleotide biosynthesis protein B</fullName>
    </submittedName>
</protein>
<reference evidence="3" key="1">
    <citation type="submission" date="2016-08" db="EMBL/GenBank/DDBJ databases">
        <authorList>
            <person name="Varghese N."/>
            <person name="Submissions Spin"/>
        </authorList>
    </citation>
    <scope>NUCLEOTIDE SEQUENCE [LARGE SCALE GENOMIC DNA]</scope>
    <source>
        <strain evidence="3">SGD-1123</strain>
    </source>
</reference>
<evidence type="ECO:0000313" key="3">
    <source>
        <dbReference type="Proteomes" id="UP000181997"/>
    </source>
</evidence>
<dbReference type="PANTHER" id="PTHR40072">
    <property type="entry name" value="MOLYBDOPTERIN-GUANINE DINUCLEOTIDE BIOSYNTHESIS ADAPTER PROTEIN-RELATED"/>
    <property type="match status" value="1"/>
</dbReference>
<dbReference type="PANTHER" id="PTHR40072:SF1">
    <property type="entry name" value="MOLYBDOPTERIN-GUANINE DINUCLEOTIDE BIOSYNTHESIS ADAPTER PROTEIN"/>
    <property type="match status" value="1"/>
</dbReference>
<dbReference type="AlphaFoldDB" id="A0A0V8HQ19"/>
<organism evidence="2 3">
    <name type="scientific">[Bacillus] enclensis</name>
    <dbReference type="NCBI Taxonomy" id="1402860"/>
    <lineage>
        <taxon>Bacteria</taxon>
        <taxon>Bacillati</taxon>
        <taxon>Bacillota</taxon>
        <taxon>Bacilli</taxon>
        <taxon>Bacillales</taxon>
        <taxon>Bacillaceae</taxon>
        <taxon>Rossellomorea</taxon>
    </lineage>
</organism>
<dbReference type="InterPro" id="IPR004435">
    <property type="entry name" value="MobB_dom"/>
</dbReference>
<evidence type="ECO:0000313" key="2">
    <source>
        <dbReference type="EMBL" id="SCB77731.1"/>
    </source>
</evidence>